<comment type="caution">
    <text evidence="7">The sequence shown here is derived from an EMBL/GenBank/DDBJ whole genome shotgun (WGS) entry which is preliminary data.</text>
</comment>
<keyword evidence="8" id="KW-1185">Reference proteome</keyword>
<keyword evidence="3 5" id="KW-1133">Transmembrane helix</keyword>
<feature type="transmembrane region" description="Helical" evidence="5">
    <location>
        <begin position="360"/>
        <end position="381"/>
    </location>
</feature>
<dbReference type="PANTHER" id="PTHR43471:SF3">
    <property type="entry name" value="ABC TRANSPORTER PERMEASE PROTEIN NATB"/>
    <property type="match status" value="1"/>
</dbReference>
<feature type="transmembrane region" description="Helical" evidence="5">
    <location>
        <begin position="387"/>
        <end position="409"/>
    </location>
</feature>
<dbReference type="PANTHER" id="PTHR43471">
    <property type="entry name" value="ABC TRANSPORTER PERMEASE"/>
    <property type="match status" value="1"/>
</dbReference>
<keyword evidence="4 5" id="KW-0472">Membrane</keyword>
<feature type="transmembrane region" description="Helical" evidence="5">
    <location>
        <begin position="264"/>
        <end position="286"/>
    </location>
</feature>
<comment type="subcellular location">
    <subcellularLocation>
        <location evidence="1">Membrane</location>
        <topology evidence="1">Multi-pass membrane protein</topology>
    </subcellularLocation>
</comment>
<proteinExistence type="predicted"/>
<evidence type="ECO:0000256" key="4">
    <source>
        <dbReference type="ARBA" id="ARBA00023136"/>
    </source>
</evidence>
<reference evidence="7 8" key="1">
    <citation type="submission" date="2023-03" db="EMBL/GenBank/DDBJ databases">
        <title>Paludisphaera mucosa sp. nov. a novel planctomycete from northern fen.</title>
        <authorList>
            <person name="Ivanova A."/>
        </authorList>
    </citation>
    <scope>NUCLEOTIDE SEQUENCE [LARGE SCALE GENOMIC DNA]</scope>
    <source>
        <strain evidence="7 8">Pla2</strain>
    </source>
</reference>
<gene>
    <name evidence="7" type="ORF">PZE19_07740</name>
</gene>
<name>A0ABT6F846_9BACT</name>
<feature type="transmembrane region" description="Helical" evidence="5">
    <location>
        <begin position="25"/>
        <end position="46"/>
    </location>
</feature>
<feature type="transmembrane region" description="Helical" evidence="5">
    <location>
        <begin position="298"/>
        <end position="321"/>
    </location>
</feature>
<dbReference type="EMBL" id="JARRAG010000001">
    <property type="protein sequence ID" value="MDG3003656.1"/>
    <property type="molecule type" value="Genomic_DNA"/>
</dbReference>
<evidence type="ECO:0000256" key="3">
    <source>
        <dbReference type="ARBA" id="ARBA00022989"/>
    </source>
</evidence>
<feature type="domain" description="ABC-2 type transporter transmembrane" evidence="6">
    <location>
        <begin position="23"/>
        <end position="409"/>
    </location>
</feature>
<organism evidence="7 8">
    <name type="scientific">Paludisphaera mucosa</name>
    <dbReference type="NCBI Taxonomy" id="3030827"/>
    <lineage>
        <taxon>Bacteria</taxon>
        <taxon>Pseudomonadati</taxon>
        <taxon>Planctomycetota</taxon>
        <taxon>Planctomycetia</taxon>
        <taxon>Isosphaerales</taxon>
        <taxon>Isosphaeraceae</taxon>
        <taxon>Paludisphaera</taxon>
    </lineage>
</organism>
<evidence type="ECO:0000256" key="5">
    <source>
        <dbReference type="SAM" id="Phobius"/>
    </source>
</evidence>
<dbReference type="Proteomes" id="UP001216907">
    <property type="component" value="Unassembled WGS sequence"/>
</dbReference>
<dbReference type="RefSeq" id="WP_277860006.1">
    <property type="nucleotide sequence ID" value="NZ_JARRAG010000001.1"/>
</dbReference>
<feature type="transmembrane region" description="Helical" evidence="5">
    <location>
        <begin position="214"/>
        <end position="235"/>
    </location>
</feature>
<dbReference type="Pfam" id="PF12698">
    <property type="entry name" value="ABC2_membrane_3"/>
    <property type="match status" value="1"/>
</dbReference>
<evidence type="ECO:0000259" key="6">
    <source>
        <dbReference type="Pfam" id="PF12698"/>
    </source>
</evidence>
<evidence type="ECO:0000313" key="8">
    <source>
        <dbReference type="Proteomes" id="UP001216907"/>
    </source>
</evidence>
<dbReference type="InterPro" id="IPR013525">
    <property type="entry name" value="ABC2_TM"/>
</dbReference>
<protein>
    <submittedName>
        <fullName evidence="7">ABC transporter permease</fullName>
    </submittedName>
</protein>
<evidence type="ECO:0000313" key="7">
    <source>
        <dbReference type="EMBL" id="MDG3003656.1"/>
    </source>
</evidence>
<evidence type="ECO:0000256" key="2">
    <source>
        <dbReference type="ARBA" id="ARBA00022692"/>
    </source>
</evidence>
<accession>A0ABT6F846</accession>
<sequence>MSLDLRKIRIVAATEFSSSVRTKSFIISLLALPLIMGGSILLQVFVGKQVDVKPRRFVLVDPSGAFAPTITKAVEAYNAHIEASGGKIAMPRFVMEPTPPAPASGGEAARSLELSDRVRRGELDAYIEIAPGGAGPDASPTIQYHSNNPNDDILRGWVSQTVDAEVRARRFRTAGIDQALAERLGRPVQTENLQLAEANDAGGARKVDPIRSMVVPAVLLFLVFMIVMTSGPQLLNSVIEEKMSRISEVLLGSVSPFDLMLGKLIGNVGVAMLLASLYLGAGYGVAAYHGYGDVISPALLGALVLFLFLAVLLFGSLYMAVGAACNDLKDAQSLMWPVMILSMLPVFVWTSVLKNPASTLSVGMSLFPPATPFLMLMRMAMQPSPPVWQVVLSVALTTATAVACVWAGARIFRTGLLMQGKTPSLAEMAKWAMKG</sequence>
<keyword evidence="2 5" id="KW-0812">Transmembrane</keyword>
<feature type="transmembrane region" description="Helical" evidence="5">
    <location>
        <begin position="333"/>
        <end position="353"/>
    </location>
</feature>
<evidence type="ECO:0000256" key="1">
    <source>
        <dbReference type="ARBA" id="ARBA00004141"/>
    </source>
</evidence>